<dbReference type="CDD" id="cd00408">
    <property type="entry name" value="DHDPS-like"/>
    <property type="match status" value="1"/>
</dbReference>
<keyword evidence="6" id="KW-1185">Reference proteome</keyword>
<dbReference type="AlphaFoldDB" id="A0A3D8PGK9"/>
<proteinExistence type="inferred from homology"/>
<accession>A0A3D8PGK9</accession>
<dbReference type="EMBL" id="QFCQ01000003">
    <property type="protein sequence ID" value="RDW14782.1"/>
    <property type="molecule type" value="Genomic_DNA"/>
</dbReference>
<dbReference type="SUPFAM" id="SSF51569">
    <property type="entry name" value="Aldolase"/>
    <property type="match status" value="1"/>
</dbReference>
<keyword evidence="2 3" id="KW-0456">Lyase</keyword>
<evidence type="ECO:0000256" key="4">
    <source>
        <dbReference type="PIRSR" id="PIRSR001365-2"/>
    </source>
</evidence>
<evidence type="ECO:0000256" key="3">
    <source>
        <dbReference type="PIRNR" id="PIRNR001365"/>
    </source>
</evidence>
<dbReference type="GO" id="GO:0008840">
    <property type="term" value="F:4-hydroxy-tetrahydrodipicolinate synthase activity"/>
    <property type="evidence" value="ECO:0007669"/>
    <property type="project" value="TreeGrafter"/>
</dbReference>
<name>A0A3D8PGK9_9RHOB</name>
<sequence>MAFDAGATGVYPIAPTPFLEDGSVDFHSLDRLIDFYQASGASGVTILGILGEAAKLASEESRAITRRVIARTDIPVVVGVSAPGFAGMRLLAREAMDAGAAGVMMGPAQHLRTDEQILAWFANAVEAIGETTPWVLQDYPLALTCQLSVPIIAAIMEAHPSCVMLKAEDWPGLEKISALRRLQAVGTLRPFSILTANGGMFLDLEYWRGTNGSMTGYAFPDMLVDLYRLQAAGERDAAHDLFDAHLPLIRYEQQPGIGLAVRKHVLMRRGLIKSDALRRPGSRLSPAAIDEVGYLLVRLARKDSRAKP</sequence>
<organism evidence="5 6">
    <name type="scientific">Paracoccus thiocyanatus</name>
    <dbReference type="NCBI Taxonomy" id="34006"/>
    <lineage>
        <taxon>Bacteria</taxon>
        <taxon>Pseudomonadati</taxon>
        <taxon>Pseudomonadota</taxon>
        <taxon>Alphaproteobacteria</taxon>
        <taxon>Rhodobacterales</taxon>
        <taxon>Paracoccaceae</taxon>
        <taxon>Paracoccus</taxon>
    </lineage>
</organism>
<dbReference type="InterPro" id="IPR002220">
    <property type="entry name" value="DapA-like"/>
</dbReference>
<dbReference type="PANTHER" id="PTHR12128:SF66">
    <property type="entry name" value="4-HYDROXY-2-OXOGLUTARATE ALDOLASE, MITOCHONDRIAL"/>
    <property type="match status" value="1"/>
</dbReference>
<evidence type="ECO:0000313" key="5">
    <source>
        <dbReference type="EMBL" id="RDW14782.1"/>
    </source>
</evidence>
<dbReference type="InterPro" id="IPR013785">
    <property type="entry name" value="Aldolase_TIM"/>
</dbReference>
<gene>
    <name evidence="5" type="ORF">DIE28_01125</name>
</gene>
<dbReference type="GO" id="GO:0005829">
    <property type="term" value="C:cytosol"/>
    <property type="evidence" value="ECO:0007669"/>
    <property type="project" value="TreeGrafter"/>
</dbReference>
<evidence type="ECO:0000256" key="2">
    <source>
        <dbReference type="ARBA" id="ARBA00023239"/>
    </source>
</evidence>
<evidence type="ECO:0000256" key="1">
    <source>
        <dbReference type="ARBA" id="ARBA00007592"/>
    </source>
</evidence>
<dbReference type="PANTHER" id="PTHR12128">
    <property type="entry name" value="DIHYDRODIPICOLINATE SYNTHASE"/>
    <property type="match status" value="1"/>
</dbReference>
<dbReference type="RefSeq" id="WP_115754306.1">
    <property type="nucleotide sequence ID" value="NZ_QFCQ01000003.1"/>
</dbReference>
<dbReference type="PIRSF" id="PIRSF001365">
    <property type="entry name" value="DHDPS"/>
    <property type="match status" value="1"/>
</dbReference>
<evidence type="ECO:0000313" key="6">
    <source>
        <dbReference type="Proteomes" id="UP000256679"/>
    </source>
</evidence>
<dbReference type="Gene3D" id="3.20.20.70">
    <property type="entry name" value="Aldolase class I"/>
    <property type="match status" value="1"/>
</dbReference>
<comment type="similarity">
    <text evidence="1 3">Belongs to the DapA family.</text>
</comment>
<dbReference type="Pfam" id="PF00701">
    <property type="entry name" value="DHDPS"/>
    <property type="match status" value="1"/>
</dbReference>
<comment type="caution">
    <text evidence="5">The sequence shown here is derived from an EMBL/GenBank/DDBJ whole genome shotgun (WGS) entry which is preliminary data.</text>
</comment>
<dbReference type="SMART" id="SM01130">
    <property type="entry name" value="DHDPS"/>
    <property type="match status" value="1"/>
</dbReference>
<reference evidence="5 6" key="1">
    <citation type="submission" date="2018-05" db="EMBL/GenBank/DDBJ databases">
        <title>Whole genome sequencing of Paracoccus thiocyanatus SST.</title>
        <authorList>
            <person name="Ghosh W."/>
            <person name="Rameez M.J."/>
            <person name="Roy C."/>
        </authorList>
    </citation>
    <scope>NUCLEOTIDE SEQUENCE [LARGE SCALE GENOMIC DNA]</scope>
    <source>
        <strain evidence="5 6">SST</strain>
    </source>
</reference>
<protein>
    <submittedName>
        <fullName evidence="5">Dihydrodipicolinate synthase family protein</fullName>
    </submittedName>
</protein>
<dbReference type="Proteomes" id="UP000256679">
    <property type="component" value="Unassembled WGS sequence"/>
</dbReference>
<feature type="binding site" evidence="4">
    <location>
        <position position="214"/>
    </location>
    <ligand>
        <name>pyruvate</name>
        <dbReference type="ChEBI" id="CHEBI:15361"/>
    </ligand>
</feature>